<dbReference type="EMBL" id="CP018799">
    <property type="protein sequence ID" value="ATX80221.1"/>
    <property type="molecule type" value="Genomic_DNA"/>
</dbReference>
<gene>
    <name evidence="1" type="ORF">Ga0123461_1808</name>
</gene>
<evidence type="ECO:0000313" key="2">
    <source>
        <dbReference type="Proteomes" id="UP000231701"/>
    </source>
</evidence>
<reference evidence="1 2" key="1">
    <citation type="submission" date="2016-12" db="EMBL/GenBank/DDBJ databases">
        <title>Isolation and genomic insights into novel planktonic Zetaproteobacteria from stratified waters of the Chesapeake Bay.</title>
        <authorList>
            <person name="McAllister S.M."/>
            <person name="Kato S."/>
            <person name="Chan C.S."/>
            <person name="Chiu B.K."/>
            <person name="Field E.K."/>
        </authorList>
    </citation>
    <scope>NUCLEOTIDE SEQUENCE [LARGE SCALE GENOMIC DNA]</scope>
    <source>
        <strain evidence="1 2">CP-5</strain>
    </source>
</reference>
<sequence>MKASDLISIWEAPDNSRLTPKQFSLRLPVHVAARVSALCDMYPNKTRTEIIGDLLSSALDQLQTSFPEVKGKQTDHISEQGVEIDIFEDLGPTNRFYSLANKHYIDLEQELGNENPAPLFSDKVVIIEEK</sequence>
<organism evidence="1 2">
    <name type="scientific">Mariprofundus aestuarium</name>
    <dbReference type="NCBI Taxonomy" id="1921086"/>
    <lineage>
        <taxon>Bacteria</taxon>
        <taxon>Pseudomonadati</taxon>
        <taxon>Pseudomonadota</taxon>
        <taxon>Candidatius Mariprofundia</taxon>
        <taxon>Mariprofundales</taxon>
        <taxon>Mariprofundaceae</taxon>
        <taxon>Mariprofundus</taxon>
    </lineage>
</organism>
<dbReference type="OrthoDB" id="6386565at2"/>
<proteinExistence type="predicted"/>
<keyword evidence="2" id="KW-1185">Reference proteome</keyword>
<accession>A0A2K8L300</accession>
<evidence type="ECO:0000313" key="1">
    <source>
        <dbReference type="EMBL" id="ATX80221.1"/>
    </source>
</evidence>
<dbReference type="RefSeq" id="WP_100278018.1">
    <property type="nucleotide sequence ID" value="NZ_CP018799.1"/>
</dbReference>
<dbReference type="KEGG" id="maes:Ga0123461_1808"/>
<dbReference type="Proteomes" id="UP000231701">
    <property type="component" value="Chromosome"/>
</dbReference>
<protein>
    <submittedName>
        <fullName evidence="1">Uncharacterized protein</fullName>
    </submittedName>
</protein>
<name>A0A2K8L300_MARES</name>
<dbReference type="AlphaFoldDB" id="A0A2K8L300"/>